<proteinExistence type="predicted"/>
<evidence type="ECO:0000259" key="5">
    <source>
        <dbReference type="PROSITE" id="PS01124"/>
    </source>
</evidence>
<keyword evidence="7" id="KW-1185">Reference proteome</keyword>
<dbReference type="InterPro" id="IPR018062">
    <property type="entry name" value="HTH_AraC-typ_CS"/>
</dbReference>
<gene>
    <name evidence="6" type="ORF">SAMN04488524_3039</name>
</gene>
<dbReference type="PRINTS" id="PR00032">
    <property type="entry name" value="HTHARAC"/>
</dbReference>
<reference evidence="7" key="1">
    <citation type="submission" date="2017-04" db="EMBL/GenBank/DDBJ databases">
        <authorList>
            <person name="Varghese N."/>
            <person name="Submissions S."/>
        </authorList>
    </citation>
    <scope>NUCLEOTIDE SEQUENCE [LARGE SCALE GENOMIC DNA]</scope>
    <source>
        <strain evidence="7">DSM 12126</strain>
    </source>
</reference>
<dbReference type="InterPro" id="IPR020449">
    <property type="entry name" value="Tscrpt_reg_AraC-type_HTH"/>
</dbReference>
<dbReference type="GO" id="GO:0003700">
    <property type="term" value="F:DNA-binding transcription factor activity"/>
    <property type="evidence" value="ECO:0007669"/>
    <property type="project" value="InterPro"/>
</dbReference>
<organism evidence="6 7">
    <name type="scientific">Pedobacter africanus</name>
    <dbReference type="NCBI Taxonomy" id="151894"/>
    <lineage>
        <taxon>Bacteria</taxon>
        <taxon>Pseudomonadati</taxon>
        <taxon>Bacteroidota</taxon>
        <taxon>Sphingobacteriia</taxon>
        <taxon>Sphingobacteriales</taxon>
        <taxon>Sphingobacteriaceae</taxon>
        <taxon>Pedobacter</taxon>
    </lineage>
</organism>
<dbReference type="Proteomes" id="UP000192756">
    <property type="component" value="Unassembled WGS sequence"/>
</dbReference>
<dbReference type="GO" id="GO:0043565">
    <property type="term" value="F:sequence-specific DNA binding"/>
    <property type="evidence" value="ECO:0007669"/>
    <property type="project" value="InterPro"/>
</dbReference>
<dbReference type="EMBL" id="FWXT01000002">
    <property type="protein sequence ID" value="SMC86702.1"/>
    <property type="molecule type" value="Genomic_DNA"/>
</dbReference>
<dbReference type="SMART" id="SM00342">
    <property type="entry name" value="HTH_ARAC"/>
    <property type="match status" value="1"/>
</dbReference>
<evidence type="ECO:0000256" key="1">
    <source>
        <dbReference type="ARBA" id="ARBA00023015"/>
    </source>
</evidence>
<keyword evidence="3" id="KW-0010">Activator</keyword>
<dbReference type="PROSITE" id="PS00041">
    <property type="entry name" value="HTH_ARAC_FAMILY_1"/>
    <property type="match status" value="1"/>
</dbReference>
<evidence type="ECO:0000256" key="3">
    <source>
        <dbReference type="ARBA" id="ARBA00023159"/>
    </source>
</evidence>
<dbReference type="SUPFAM" id="SSF51215">
    <property type="entry name" value="Regulatory protein AraC"/>
    <property type="match status" value="1"/>
</dbReference>
<protein>
    <submittedName>
        <fullName evidence="6">AraC-type DNA-binding protein</fullName>
    </submittedName>
</protein>
<dbReference type="PANTHER" id="PTHR46796">
    <property type="entry name" value="HTH-TYPE TRANSCRIPTIONAL ACTIVATOR RHAS-RELATED"/>
    <property type="match status" value="1"/>
</dbReference>
<evidence type="ECO:0000313" key="6">
    <source>
        <dbReference type="EMBL" id="SMC86702.1"/>
    </source>
</evidence>
<keyword evidence="4" id="KW-0804">Transcription</keyword>
<dbReference type="InterPro" id="IPR037923">
    <property type="entry name" value="HTH-like"/>
</dbReference>
<dbReference type="Gene3D" id="2.60.120.280">
    <property type="entry name" value="Regulatory protein AraC"/>
    <property type="match status" value="1"/>
</dbReference>
<dbReference type="InterPro" id="IPR018060">
    <property type="entry name" value="HTH_AraC"/>
</dbReference>
<dbReference type="Pfam" id="PF12833">
    <property type="entry name" value="HTH_18"/>
    <property type="match status" value="1"/>
</dbReference>
<dbReference type="PROSITE" id="PS01124">
    <property type="entry name" value="HTH_ARAC_FAMILY_2"/>
    <property type="match status" value="1"/>
</dbReference>
<evidence type="ECO:0000313" key="7">
    <source>
        <dbReference type="Proteomes" id="UP000192756"/>
    </source>
</evidence>
<accession>A0A1W2CPB5</accession>
<dbReference type="InterPro" id="IPR050204">
    <property type="entry name" value="AraC_XylS_family_regulators"/>
</dbReference>
<keyword evidence="2 6" id="KW-0238">DNA-binding</keyword>
<evidence type="ECO:0000256" key="2">
    <source>
        <dbReference type="ARBA" id="ARBA00023125"/>
    </source>
</evidence>
<dbReference type="Pfam" id="PF02311">
    <property type="entry name" value="AraC_binding"/>
    <property type="match status" value="1"/>
</dbReference>
<dbReference type="STRING" id="151894.SAMN04488524_3039"/>
<dbReference type="InterPro" id="IPR003313">
    <property type="entry name" value="AraC-bd"/>
</dbReference>
<dbReference type="SUPFAM" id="SSF46689">
    <property type="entry name" value="Homeodomain-like"/>
    <property type="match status" value="2"/>
</dbReference>
<keyword evidence="1" id="KW-0805">Transcription regulation</keyword>
<evidence type="ECO:0000256" key="4">
    <source>
        <dbReference type="ARBA" id="ARBA00023163"/>
    </source>
</evidence>
<dbReference type="Gene3D" id="1.10.10.60">
    <property type="entry name" value="Homeodomain-like"/>
    <property type="match status" value="2"/>
</dbReference>
<sequence length="308" mass="35909">MYNLINSIYKLRHRMNNYFKYLPLSDDDAKWGLHILNAGYNRINPGTPYPASGHPSDHQFDWDKGRILEEYQLIYITRGKGVFESRNCRQTRVHEGMVILLFPREWHRFKPDEHTGWDEFWVGFNGDIIRNIVRNDFVSPDQSVLAIGIHEQLIALFTSIIEKTKAEQPGYQPLVAGMVLHLLGDIYHRKRQEHLSRQNISEALVNKAMALLRGQVNKNVNMDAIAAELQVSYSWLRKAFKAFTGIAPHQYLLQLKIEHARNLLAGTRKPVKEIAFELGFESAFYFSRLFKLKTNSSPENYRKRMNSF</sequence>
<dbReference type="InterPro" id="IPR009057">
    <property type="entry name" value="Homeodomain-like_sf"/>
</dbReference>
<name>A0A1W2CPB5_9SPHI</name>
<dbReference type="AlphaFoldDB" id="A0A1W2CPB5"/>
<feature type="domain" description="HTH araC/xylS-type" evidence="5">
    <location>
        <begin position="206"/>
        <end position="304"/>
    </location>
</feature>